<dbReference type="KEGG" id="psoj:PHYSODRAFT_330351"/>
<reference evidence="1 2" key="1">
    <citation type="journal article" date="2006" name="Science">
        <title>Phytophthora genome sequences uncover evolutionary origins and mechanisms of pathogenesis.</title>
        <authorList>
            <person name="Tyler B.M."/>
            <person name="Tripathy S."/>
            <person name="Zhang X."/>
            <person name="Dehal P."/>
            <person name="Jiang R.H."/>
            <person name="Aerts A."/>
            <person name="Arredondo F.D."/>
            <person name="Baxter L."/>
            <person name="Bensasson D."/>
            <person name="Beynon J.L."/>
            <person name="Chapman J."/>
            <person name="Damasceno C.M."/>
            <person name="Dorrance A.E."/>
            <person name="Dou D."/>
            <person name="Dickerman A.W."/>
            <person name="Dubchak I.L."/>
            <person name="Garbelotto M."/>
            <person name="Gijzen M."/>
            <person name="Gordon S.G."/>
            <person name="Govers F."/>
            <person name="Grunwald N.J."/>
            <person name="Huang W."/>
            <person name="Ivors K.L."/>
            <person name="Jones R.W."/>
            <person name="Kamoun S."/>
            <person name="Krampis K."/>
            <person name="Lamour K.H."/>
            <person name="Lee M.K."/>
            <person name="McDonald W.H."/>
            <person name="Medina M."/>
            <person name="Meijer H.J."/>
            <person name="Nordberg E.K."/>
            <person name="Maclean D.J."/>
            <person name="Ospina-Giraldo M.D."/>
            <person name="Morris P.F."/>
            <person name="Phuntumart V."/>
            <person name="Putnam N.H."/>
            <person name="Rash S."/>
            <person name="Rose J.K."/>
            <person name="Sakihama Y."/>
            <person name="Salamov A.A."/>
            <person name="Savidor A."/>
            <person name="Scheuring C.F."/>
            <person name="Smith B.M."/>
            <person name="Sobral B.W."/>
            <person name="Terry A."/>
            <person name="Torto-Alalibo T.A."/>
            <person name="Win J."/>
            <person name="Xu Z."/>
            <person name="Zhang H."/>
            <person name="Grigoriev I.V."/>
            <person name="Rokhsar D.S."/>
            <person name="Boore J.L."/>
        </authorList>
    </citation>
    <scope>NUCLEOTIDE SEQUENCE [LARGE SCALE GENOMIC DNA]</scope>
    <source>
        <strain evidence="1 2">P6497</strain>
    </source>
</reference>
<keyword evidence="2" id="KW-1185">Reference proteome</keyword>
<sequence length="106" mass="12002">MDSSSDSDSDDDVLAYRQAAKEMLDTSRVKRLHRDWEAASRLRHSALLLLSEASPRYSIPRVRFDINNVTDDTCVLFYHPTPSTAFTSFISAAGRHSHGRELSYVL</sequence>
<evidence type="ECO:0000313" key="2">
    <source>
        <dbReference type="Proteomes" id="UP000002640"/>
    </source>
</evidence>
<evidence type="ECO:0000313" key="1">
    <source>
        <dbReference type="EMBL" id="EGZ22590.1"/>
    </source>
</evidence>
<organism evidence="1 2">
    <name type="scientific">Phytophthora sojae (strain P6497)</name>
    <name type="common">Soybean stem and root rot agent</name>
    <name type="synonym">Phytophthora megasperma f. sp. glycines</name>
    <dbReference type="NCBI Taxonomy" id="1094619"/>
    <lineage>
        <taxon>Eukaryota</taxon>
        <taxon>Sar</taxon>
        <taxon>Stramenopiles</taxon>
        <taxon>Oomycota</taxon>
        <taxon>Peronosporomycetes</taxon>
        <taxon>Peronosporales</taxon>
        <taxon>Peronosporaceae</taxon>
        <taxon>Phytophthora</taxon>
    </lineage>
</organism>
<protein>
    <submittedName>
        <fullName evidence="1">Uncharacterized protein</fullName>
    </submittedName>
</protein>
<accession>G4Z9F8</accession>
<dbReference type="InParanoid" id="G4Z9F8"/>
<dbReference type="GeneID" id="20646116"/>
<name>G4Z9F8_PHYSP</name>
<proteinExistence type="predicted"/>
<dbReference type="RefSeq" id="XP_009525307.1">
    <property type="nucleotide sequence ID" value="XM_009527012.1"/>
</dbReference>
<dbReference type="EMBL" id="JH159153">
    <property type="protein sequence ID" value="EGZ22590.1"/>
    <property type="molecule type" value="Genomic_DNA"/>
</dbReference>
<dbReference type="AlphaFoldDB" id="G4Z9F8"/>
<gene>
    <name evidence="1" type="ORF">PHYSODRAFT_330351</name>
</gene>
<dbReference type="Proteomes" id="UP000002640">
    <property type="component" value="Unassembled WGS sequence"/>
</dbReference>